<dbReference type="Proteomes" id="UP000056453">
    <property type="component" value="Unassembled WGS sequence"/>
</dbReference>
<name>A0AAW3MX57_9BURK</name>
<evidence type="ECO:0000313" key="1">
    <source>
        <dbReference type="EMBL" id="KVP97898.1"/>
    </source>
</evidence>
<gene>
    <name evidence="1" type="ORF">WJ96_04830</name>
</gene>
<reference evidence="1 2" key="1">
    <citation type="submission" date="2015-11" db="EMBL/GenBank/DDBJ databases">
        <title>Expanding the genomic diversity of Burkholderia species for the development of highly accurate diagnostics.</title>
        <authorList>
            <person name="Sahl J."/>
            <person name="Keim P."/>
            <person name="Wagner D."/>
        </authorList>
    </citation>
    <scope>NUCLEOTIDE SEQUENCE [LARGE SCALE GENOMIC DNA]</scope>
    <source>
        <strain evidence="1 2">MSMB1808WGS</strain>
    </source>
</reference>
<accession>A0AAW3MX57</accession>
<comment type="caution">
    <text evidence="1">The sequence shown here is derived from an EMBL/GenBank/DDBJ whole genome shotgun (WGS) entry which is preliminary data.</text>
</comment>
<keyword evidence="2" id="KW-1185">Reference proteome</keyword>
<dbReference type="AlphaFoldDB" id="A0AAW3MX57"/>
<evidence type="ECO:0000313" key="2">
    <source>
        <dbReference type="Proteomes" id="UP000056453"/>
    </source>
</evidence>
<sequence length="148" mass="16536">MEARSTDGGLTELFQKLAVSDKFADEAKPYCYADLITEAVRRIGDAEVPKLLNAVEKYNVARKVRAVMSEEEGNKVLCGLVGRAFSRLPKEPAPLLDVILYCERVGITREYAYTIALALDAGLSYDLMDDICDLTHEPYRNRPYLQAA</sequence>
<dbReference type="EMBL" id="LPBJ01000047">
    <property type="protein sequence ID" value="KVP97898.1"/>
    <property type="molecule type" value="Genomic_DNA"/>
</dbReference>
<proteinExistence type="predicted"/>
<protein>
    <submittedName>
        <fullName evidence="1">Uncharacterized protein</fullName>
    </submittedName>
</protein>
<organism evidence="1 2">
    <name type="scientific">Burkholderia ubonensis</name>
    <dbReference type="NCBI Taxonomy" id="101571"/>
    <lineage>
        <taxon>Bacteria</taxon>
        <taxon>Pseudomonadati</taxon>
        <taxon>Pseudomonadota</taxon>
        <taxon>Betaproteobacteria</taxon>
        <taxon>Burkholderiales</taxon>
        <taxon>Burkholderiaceae</taxon>
        <taxon>Burkholderia</taxon>
        <taxon>Burkholderia cepacia complex</taxon>
    </lineage>
</organism>